<dbReference type="OrthoDB" id="9803687at2"/>
<evidence type="ECO:0000313" key="3">
    <source>
        <dbReference type="Proteomes" id="UP000077786"/>
    </source>
</evidence>
<dbReference type="Proteomes" id="UP000077786">
    <property type="component" value="Unassembled WGS sequence"/>
</dbReference>
<dbReference type="PATRIC" id="fig|38307.3.peg.1919"/>
<reference evidence="2 3" key="1">
    <citation type="submission" date="2016-03" db="EMBL/GenBank/DDBJ databases">
        <title>Draft genome sequence of Gluconobacter cerinus strain CECT 9110.</title>
        <authorList>
            <person name="Sainz F."/>
            <person name="Mas A."/>
            <person name="Torija M.J."/>
        </authorList>
    </citation>
    <scope>NUCLEOTIDE SEQUENCE [LARGE SCALE GENOMIC DNA]</scope>
    <source>
        <strain evidence="2 3">CECT 9110</strain>
    </source>
</reference>
<proteinExistence type="predicted"/>
<dbReference type="InterPro" id="IPR029041">
    <property type="entry name" value="FAD-linked_oxidoreductase-like"/>
</dbReference>
<dbReference type="EMBL" id="LUTU01000008">
    <property type="protein sequence ID" value="OAJ67263.1"/>
    <property type="molecule type" value="Genomic_DNA"/>
</dbReference>
<accession>A0A1B6VJ63</accession>
<dbReference type="AlphaFoldDB" id="A0A1B6VJ63"/>
<comment type="caution">
    <text evidence="2">The sequence shown here is derived from an EMBL/GenBank/DDBJ whole genome shotgun (WGS) entry which is preliminary data.</text>
</comment>
<dbReference type="GO" id="GO:0016491">
    <property type="term" value="F:oxidoreductase activity"/>
    <property type="evidence" value="ECO:0007669"/>
    <property type="project" value="UniProtKB-KW"/>
</dbReference>
<dbReference type="SUPFAM" id="SSF51730">
    <property type="entry name" value="FAD-linked oxidoreductase"/>
    <property type="match status" value="1"/>
</dbReference>
<gene>
    <name evidence="2" type="ORF">A0123_01859</name>
</gene>
<keyword evidence="1" id="KW-0560">Oxidoreductase</keyword>
<sequence length="249" mass="28003">MRVSVELVPRSEDALFDDVAVVQKVLPQVGLLNIPDLIRFDLRSDDAAAQVSRRSGMDVIPHIRAIDIAPGAPLPGADRPELKSVLVVAGDPLPAGSDRVSYPNTSAEIIARYRKEAPHLDVYAVFDPYRRAPWLELEDIARKKDAGACGFFTQPLFDLHMLQLSMDWLRDDTVFWGVSPVLGERSRRYWERVNHVVFPKDYDDTLEGNVHLARQMLTLVREKNDNAYLMPLKVDLASYLGGLGDIITR</sequence>
<dbReference type="RefSeq" id="WP_064274606.1">
    <property type="nucleotide sequence ID" value="NZ_LUTU01000008.1"/>
</dbReference>
<dbReference type="Gene3D" id="3.20.20.220">
    <property type="match status" value="1"/>
</dbReference>
<protein>
    <submittedName>
        <fullName evidence="2">Methylenetetrahydrofolate reductase</fullName>
    </submittedName>
</protein>
<evidence type="ECO:0000256" key="1">
    <source>
        <dbReference type="ARBA" id="ARBA00023002"/>
    </source>
</evidence>
<name>A0A1B6VJ63_9PROT</name>
<organism evidence="2 3">
    <name type="scientific">Gluconobacter cerinus</name>
    <dbReference type="NCBI Taxonomy" id="38307"/>
    <lineage>
        <taxon>Bacteria</taxon>
        <taxon>Pseudomonadati</taxon>
        <taxon>Pseudomonadota</taxon>
        <taxon>Alphaproteobacteria</taxon>
        <taxon>Acetobacterales</taxon>
        <taxon>Acetobacteraceae</taxon>
        <taxon>Gluconobacter</taxon>
    </lineage>
</organism>
<evidence type="ECO:0000313" key="2">
    <source>
        <dbReference type="EMBL" id="OAJ67263.1"/>
    </source>
</evidence>